<accession>A0ABD5EAD4</accession>
<evidence type="ECO:0000256" key="1">
    <source>
        <dbReference type="SAM" id="MobiDB-lite"/>
    </source>
</evidence>
<feature type="compositionally biased region" description="Low complexity" evidence="1">
    <location>
        <begin position="120"/>
        <end position="140"/>
    </location>
</feature>
<dbReference type="InterPro" id="IPR001387">
    <property type="entry name" value="Cro/C1-type_HTH"/>
</dbReference>
<dbReference type="InterPro" id="IPR010982">
    <property type="entry name" value="Lambda_DNA-bd_dom_sf"/>
</dbReference>
<dbReference type="PROSITE" id="PS50943">
    <property type="entry name" value="HTH_CROC1"/>
    <property type="match status" value="1"/>
</dbReference>
<comment type="caution">
    <text evidence="3">The sequence shown here is derived from an EMBL/GenBank/DDBJ whole genome shotgun (WGS) entry which is preliminary data.</text>
</comment>
<feature type="compositionally biased region" description="Low complexity" evidence="1">
    <location>
        <begin position="261"/>
        <end position="296"/>
    </location>
</feature>
<feature type="compositionally biased region" description="Basic and acidic residues" evidence="1">
    <location>
        <begin position="88"/>
        <end position="97"/>
    </location>
</feature>
<dbReference type="Gene3D" id="1.10.260.40">
    <property type="entry name" value="lambda repressor-like DNA-binding domains"/>
    <property type="match status" value="1"/>
</dbReference>
<dbReference type="EMBL" id="JAVRER010000036">
    <property type="protein sequence ID" value="MDT0418028.1"/>
    <property type="molecule type" value="Genomic_DNA"/>
</dbReference>
<evidence type="ECO:0000313" key="3">
    <source>
        <dbReference type="EMBL" id="MDT0418028.1"/>
    </source>
</evidence>
<dbReference type="Proteomes" id="UP001183607">
    <property type="component" value="Unassembled WGS sequence"/>
</dbReference>
<dbReference type="SMART" id="SM00530">
    <property type="entry name" value="HTH_XRE"/>
    <property type="match status" value="1"/>
</dbReference>
<gene>
    <name evidence="3" type="ORF">RM574_21310</name>
</gene>
<feature type="region of interest" description="Disordered" evidence="1">
    <location>
        <begin position="88"/>
        <end position="205"/>
    </location>
</feature>
<reference evidence="4" key="1">
    <citation type="submission" date="2023-07" db="EMBL/GenBank/DDBJ databases">
        <title>30 novel species of actinomycetes from the DSMZ collection.</title>
        <authorList>
            <person name="Nouioui I."/>
        </authorList>
    </citation>
    <scope>NUCLEOTIDE SEQUENCE [LARGE SCALE GENOMIC DNA]</scope>
    <source>
        <strain evidence="4">DSM 41982</strain>
    </source>
</reference>
<proteinExistence type="predicted"/>
<dbReference type="AlphaFoldDB" id="A0ABD5EAD4"/>
<evidence type="ECO:0000313" key="4">
    <source>
        <dbReference type="Proteomes" id="UP001183607"/>
    </source>
</evidence>
<evidence type="ECO:0000259" key="2">
    <source>
        <dbReference type="PROSITE" id="PS50943"/>
    </source>
</evidence>
<dbReference type="SUPFAM" id="SSF47413">
    <property type="entry name" value="lambda repressor-like DNA-binding domains"/>
    <property type="match status" value="1"/>
</dbReference>
<sequence length="495" mass="52254">MGSGAENEAFAARLKELKERSGLSYGQLAKRLHLSTSTLHRYCNGDALPAEFTPADRLARLCGADRAELMDLHRRWLLADAARAAAKEQQEAVRAEPPRPAPAEPVPEEAAEAPVREEPAAAPEPAEAPAPHETPAAPAPHKLPTAPAPERQPADERHDQEPAREQSPAPEQSPTPQQSPTPDQELPEPALTATAPPPRPRPRRSRVLLASAAALVVLVAGGGIVAGRLAGGDGGGDTEAAKAGHAAAADRAVTPSRMESESPTPSKSPSQTPSPRTTPSRTASAPRTSPTAEAPTGTPVTARVNAHAWEDPCSPRYLVHSDHEEMPPPPTEGDAPGWARALGAVPAGRQRIAVTLQGTGDETVVLNAMRVRTLRSGPPLAWDAYIMGVGCGGNVPAEGFTTDLDAPRPALKPLSGQRDFPYKVSASDPEVFYVTANTTAHDVTWCLEIDWSSGDRHGTLRVTDAGTPFRTAPAKNRPTWQWPPGDTAWGPEVKG</sequence>
<protein>
    <submittedName>
        <fullName evidence="3">Helix-turn-helix domain-containing protein</fullName>
    </submittedName>
</protein>
<dbReference type="RefSeq" id="WP_311677389.1">
    <property type="nucleotide sequence ID" value="NZ_JAVRER010000036.1"/>
</dbReference>
<feature type="region of interest" description="Disordered" evidence="1">
    <location>
        <begin position="318"/>
        <end position="339"/>
    </location>
</feature>
<organism evidence="3 4">
    <name type="scientific">Streptomyces evansiae</name>
    <dbReference type="NCBI Taxonomy" id="3075535"/>
    <lineage>
        <taxon>Bacteria</taxon>
        <taxon>Bacillati</taxon>
        <taxon>Actinomycetota</taxon>
        <taxon>Actinomycetes</taxon>
        <taxon>Kitasatosporales</taxon>
        <taxon>Streptomycetaceae</taxon>
        <taxon>Streptomyces</taxon>
    </lineage>
</organism>
<name>A0ABD5EAD4_9ACTN</name>
<feature type="region of interest" description="Disordered" evidence="1">
    <location>
        <begin position="464"/>
        <end position="495"/>
    </location>
</feature>
<dbReference type="Pfam" id="PF13560">
    <property type="entry name" value="HTH_31"/>
    <property type="match status" value="1"/>
</dbReference>
<feature type="compositionally biased region" description="Basic and acidic residues" evidence="1">
    <location>
        <begin position="152"/>
        <end position="164"/>
    </location>
</feature>
<feature type="region of interest" description="Disordered" evidence="1">
    <location>
        <begin position="233"/>
        <end position="299"/>
    </location>
</feature>
<feature type="compositionally biased region" description="Low complexity" evidence="1">
    <location>
        <begin position="180"/>
        <end position="194"/>
    </location>
</feature>
<feature type="domain" description="HTH cro/C1-type" evidence="2">
    <location>
        <begin position="14"/>
        <end position="69"/>
    </location>
</feature>
<feature type="compositionally biased region" description="Low complexity" evidence="1">
    <location>
        <begin position="241"/>
        <end position="252"/>
    </location>
</feature>
<dbReference type="CDD" id="cd00093">
    <property type="entry name" value="HTH_XRE"/>
    <property type="match status" value="1"/>
</dbReference>